<dbReference type="Gene3D" id="3.40.50.1240">
    <property type="entry name" value="Phosphoglycerate mutase-like"/>
    <property type="match status" value="1"/>
</dbReference>
<dbReference type="SUPFAM" id="SSF53254">
    <property type="entry name" value="Phosphoglycerate mutase-like"/>
    <property type="match status" value="1"/>
</dbReference>
<reference evidence="2" key="1">
    <citation type="journal article" date="2020" name="Fungal Divers.">
        <title>Resolving the Mortierellaceae phylogeny through synthesis of multi-gene phylogenetics and phylogenomics.</title>
        <authorList>
            <person name="Vandepol N."/>
            <person name="Liber J."/>
            <person name="Desiro A."/>
            <person name="Na H."/>
            <person name="Kennedy M."/>
            <person name="Barry K."/>
            <person name="Grigoriev I.V."/>
            <person name="Miller A.N."/>
            <person name="O'Donnell K."/>
            <person name="Stajich J.E."/>
            <person name="Bonito G."/>
        </authorList>
    </citation>
    <scope>NUCLEOTIDE SEQUENCE</scope>
    <source>
        <strain evidence="2">REB-010B</strain>
    </source>
</reference>
<dbReference type="AlphaFoldDB" id="A0A9P6UYP5"/>
<keyword evidence="3" id="KW-1185">Reference proteome</keyword>
<organism evidence="2 3">
    <name type="scientific">Dissophora globulifera</name>
    <dbReference type="NCBI Taxonomy" id="979702"/>
    <lineage>
        <taxon>Eukaryota</taxon>
        <taxon>Fungi</taxon>
        <taxon>Fungi incertae sedis</taxon>
        <taxon>Mucoromycota</taxon>
        <taxon>Mortierellomycotina</taxon>
        <taxon>Mortierellomycetes</taxon>
        <taxon>Mortierellales</taxon>
        <taxon>Mortierellaceae</taxon>
        <taxon>Dissophora</taxon>
    </lineage>
</organism>
<name>A0A9P6UYP5_9FUNG</name>
<dbReference type="SMART" id="SM00855">
    <property type="entry name" value="PGAM"/>
    <property type="match status" value="1"/>
</dbReference>
<dbReference type="InterPro" id="IPR029033">
    <property type="entry name" value="His_PPase_superfam"/>
</dbReference>
<comment type="caution">
    <text evidence="2">The sequence shown here is derived from an EMBL/GenBank/DDBJ whole genome shotgun (WGS) entry which is preliminary data.</text>
</comment>
<feature type="compositionally biased region" description="Polar residues" evidence="1">
    <location>
        <begin position="74"/>
        <end position="90"/>
    </location>
</feature>
<dbReference type="InterPro" id="IPR051710">
    <property type="entry name" value="Phosphatase_SH3-domain"/>
</dbReference>
<protein>
    <submittedName>
        <fullName evidence="2">Uncharacterized protein</fullName>
    </submittedName>
</protein>
<dbReference type="InterPro" id="IPR013078">
    <property type="entry name" value="His_Pase_superF_clade-1"/>
</dbReference>
<dbReference type="OrthoDB" id="433124at2759"/>
<evidence type="ECO:0000256" key="1">
    <source>
        <dbReference type="SAM" id="MobiDB-lite"/>
    </source>
</evidence>
<dbReference type="EMBL" id="JAAAIP010000081">
    <property type="protein sequence ID" value="KAG0326479.1"/>
    <property type="molecule type" value="Genomic_DNA"/>
</dbReference>
<proteinExistence type="predicted"/>
<dbReference type="PANTHER" id="PTHR16469:SF27">
    <property type="entry name" value="UBIQUITIN-ASSOCIATED AND SH3 DOMAIN-CONTAINING BA-RELATED"/>
    <property type="match status" value="1"/>
</dbReference>
<evidence type="ECO:0000313" key="3">
    <source>
        <dbReference type="Proteomes" id="UP000738325"/>
    </source>
</evidence>
<feature type="region of interest" description="Disordered" evidence="1">
    <location>
        <begin position="74"/>
        <end position="144"/>
    </location>
</feature>
<dbReference type="Proteomes" id="UP000738325">
    <property type="component" value="Unassembled WGS sequence"/>
</dbReference>
<dbReference type="Pfam" id="PF00300">
    <property type="entry name" value="His_Phos_1"/>
    <property type="match status" value="1"/>
</dbReference>
<dbReference type="PANTHER" id="PTHR16469">
    <property type="entry name" value="UBIQUITIN-ASSOCIATED AND SH3 DOMAIN-CONTAINING BA-RELATED"/>
    <property type="match status" value="1"/>
</dbReference>
<feature type="compositionally biased region" description="Polar residues" evidence="1">
    <location>
        <begin position="102"/>
        <end position="120"/>
    </location>
</feature>
<evidence type="ECO:0000313" key="2">
    <source>
        <dbReference type="EMBL" id="KAG0326479.1"/>
    </source>
</evidence>
<sequence length="399" mass="44069">MPAISLYFVRHGQRIDQVDSTWADTSPCPQDPPLTAQGKMQARQTGWMIRDFAHESSSSSASDSPCAFLSNETTVDPQQHQENGKWTVQRITPPDSPDHQSHQQATMQDNMVSNNSNGEATASGLPGASGAARRSSTTGASKRKHHFAIVTSPFLRCSQTAIEIAIGMRMSGTNMTIGSVTTTTANNNCASTMNNAGAGAIEKDKDLVTISVESALAGKSFLIQWLSLEYVSEPVPDSIIVQRMQDFAMSRRDHEQYYGIDWKYQAKERQLPSWPETHEDMQARLERALRHIIESYTGPAAKDKDRDLSIVFVTHASPVNALLEVCLQSPVLVPVPNCSISRCRWTPTSVAGNDLLPADQESLDAVMRSRNVQTIAGESGRWLLDYQTYTAHLARDYRR</sequence>
<accession>A0A9P6UYP5</accession>
<gene>
    <name evidence="2" type="ORF">BGZ99_009511</name>
</gene>